<dbReference type="InterPro" id="IPR003593">
    <property type="entry name" value="AAA+_ATPase"/>
</dbReference>
<comment type="catalytic activity">
    <reaction evidence="10 12">
        <text>ATP + H2O = ADP + phosphate + H(+)</text>
        <dbReference type="Rhea" id="RHEA:13065"/>
        <dbReference type="ChEBI" id="CHEBI:15377"/>
        <dbReference type="ChEBI" id="CHEBI:15378"/>
        <dbReference type="ChEBI" id="CHEBI:30616"/>
        <dbReference type="ChEBI" id="CHEBI:43474"/>
        <dbReference type="ChEBI" id="CHEBI:456216"/>
        <dbReference type="EC" id="5.6.2.3"/>
    </reaction>
</comment>
<dbReference type="RefSeq" id="WP_136435394.1">
    <property type="nucleotide sequence ID" value="NZ_CAOKMQ010000008.1"/>
</dbReference>
<evidence type="ECO:0000256" key="3">
    <source>
        <dbReference type="ARBA" id="ARBA00022705"/>
    </source>
</evidence>
<comment type="function">
    <text evidence="12">The main replicative DNA helicase, it participates in initiation and elongation during chromosome replication. Travels ahead of the DNA replisome, separating dsDNA into templates for DNA synthesis. A processive ATP-dependent 5'-3' DNA helicase it has DNA-dependent ATPase activity.</text>
</comment>
<comment type="caution">
    <text evidence="14">The sequence shown here is derived from an EMBL/GenBank/DDBJ whole genome shotgun (WGS) entry which is preliminary data.</text>
</comment>
<dbReference type="EMBL" id="SSTJ01000014">
    <property type="protein sequence ID" value="THG36558.1"/>
    <property type="molecule type" value="Genomic_DNA"/>
</dbReference>
<dbReference type="Proteomes" id="UP000308978">
    <property type="component" value="Unassembled WGS sequence"/>
</dbReference>
<evidence type="ECO:0000313" key="15">
    <source>
        <dbReference type="Proteomes" id="UP000308978"/>
    </source>
</evidence>
<dbReference type="GO" id="GO:0016887">
    <property type="term" value="F:ATP hydrolysis activity"/>
    <property type="evidence" value="ECO:0007669"/>
    <property type="project" value="RHEA"/>
</dbReference>
<evidence type="ECO:0000256" key="11">
    <source>
        <dbReference type="NCBIfam" id="TIGR00665"/>
    </source>
</evidence>
<dbReference type="Pfam" id="PF03796">
    <property type="entry name" value="DnaB_C"/>
    <property type="match status" value="1"/>
</dbReference>
<keyword evidence="2 12" id="KW-0639">Primosome</keyword>
<accession>A0A4S4G1B0</accession>
<evidence type="ECO:0000256" key="4">
    <source>
        <dbReference type="ARBA" id="ARBA00022741"/>
    </source>
</evidence>
<dbReference type="InterPro" id="IPR027417">
    <property type="entry name" value="P-loop_NTPase"/>
</dbReference>
<evidence type="ECO:0000256" key="2">
    <source>
        <dbReference type="ARBA" id="ARBA00022515"/>
    </source>
</evidence>
<dbReference type="NCBIfam" id="TIGR00665">
    <property type="entry name" value="DnaB"/>
    <property type="match status" value="1"/>
</dbReference>
<evidence type="ECO:0000256" key="12">
    <source>
        <dbReference type="RuleBase" id="RU362085"/>
    </source>
</evidence>
<evidence type="ECO:0000313" key="14">
    <source>
        <dbReference type="EMBL" id="THG36558.1"/>
    </source>
</evidence>
<organism evidence="14 15">
    <name type="scientific">Adlercreutzia caecimuris</name>
    <dbReference type="NCBI Taxonomy" id="671266"/>
    <lineage>
        <taxon>Bacteria</taxon>
        <taxon>Bacillati</taxon>
        <taxon>Actinomycetota</taxon>
        <taxon>Coriobacteriia</taxon>
        <taxon>Eggerthellales</taxon>
        <taxon>Eggerthellaceae</taxon>
        <taxon>Adlercreutzia</taxon>
    </lineage>
</organism>
<dbReference type="CDD" id="cd00984">
    <property type="entry name" value="DnaB_C"/>
    <property type="match status" value="1"/>
</dbReference>
<dbReference type="InterPro" id="IPR007693">
    <property type="entry name" value="DNA_helicase_DnaB-like_N"/>
</dbReference>
<evidence type="ECO:0000256" key="1">
    <source>
        <dbReference type="ARBA" id="ARBA00008428"/>
    </source>
</evidence>
<dbReference type="GO" id="GO:0006269">
    <property type="term" value="P:DNA replication, synthesis of primer"/>
    <property type="evidence" value="ECO:0007669"/>
    <property type="project" value="UniProtKB-UniRule"/>
</dbReference>
<keyword evidence="9" id="KW-0413">Isomerase</keyword>
<dbReference type="SMART" id="SM00382">
    <property type="entry name" value="AAA"/>
    <property type="match status" value="1"/>
</dbReference>
<gene>
    <name evidence="14" type="primary">dnaB</name>
    <name evidence="14" type="ORF">E5986_09505</name>
</gene>
<evidence type="ECO:0000256" key="8">
    <source>
        <dbReference type="ARBA" id="ARBA00023125"/>
    </source>
</evidence>
<keyword evidence="7 12" id="KW-0067">ATP-binding</keyword>
<dbReference type="GO" id="GO:0043139">
    <property type="term" value="F:5'-3' DNA helicase activity"/>
    <property type="evidence" value="ECO:0007669"/>
    <property type="project" value="UniProtKB-EC"/>
</dbReference>
<dbReference type="SUPFAM" id="SSF52540">
    <property type="entry name" value="P-loop containing nucleoside triphosphate hydrolases"/>
    <property type="match status" value="1"/>
</dbReference>
<dbReference type="SUPFAM" id="SSF48024">
    <property type="entry name" value="N-terminal domain of DnaB helicase"/>
    <property type="match status" value="1"/>
</dbReference>
<dbReference type="Gene3D" id="3.40.50.300">
    <property type="entry name" value="P-loop containing nucleotide triphosphate hydrolases"/>
    <property type="match status" value="1"/>
</dbReference>
<keyword evidence="4 12" id="KW-0547">Nucleotide-binding</keyword>
<dbReference type="PANTHER" id="PTHR30153">
    <property type="entry name" value="REPLICATIVE DNA HELICASE DNAB"/>
    <property type="match status" value="1"/>
</dbReference>
<evidence type="ECO:0000256" key="6">
    <source>
        <dbReference type="ARBA" id="ARBA00022806"/>
    </source>
</evidence>
<feature type="domain" description="SF4 helicase" evidence="13">
    <location>
        <begin position="191"/>
        <end position="465"/>
    </location>
</feature>
<dbReference type="GO" id="GO:0005524">
    <property type="term" value="F:ATP binding"/>
    <property type="evidence" value="ECO:0007669"/>
    <property type="project" value="UniProtKB-UniRule"/>
</dbReference>
<dbReference type="GO" id="GO:0003677">
    <property type="term" value="F:DNA binding"/>
    <property type="evidence" value="ECO:0007669"/>
    <property type="project" value="UniProtKB-UniRule"/>
</dbReference>
<evidence type="ECO:0000256" key="9">
    <source>
        <dbReference type="ARBA" id="ARBA00023235"/>
    </source>
</evidence>
<keyword evidence="5 12" id="KW-0378">Hydrolase</keyword>
<dbReference type="Gene3D" id="1.10.860.10">
    <property type="entry name" value="DNAb Helicase, Chain A"/>
    <property type="match status" value="1"/>
</dbReference>
<dbReference type="InterPro" id="IPR016136">
    <property type="entry name" value="DNA_helicase_N/primase_C"/>
</dbReference>
<keyword evidence="6 12" id="KW-0347">Helicase</keyword>
<dbReference type="InterPro" id="IPR007694">
    <property type="entry name" value="DNA_helicase_DnaB-like_C"/>
</dbReference>
<evidence type="ECO:0000256" key="10">
    <source>
        <dbReference type="ARBA" id="ARBA00048954"/>
    </source>
</evidence>
<name>A0A4S4G1B0_9ACTN</name>
<dbReference type="AlphaFoldDB" id="A0A4S4G1B0"/>
<protein>
    <recommendedName>
        <fullName evidence="11 12">Replicative DNA helicase</fullName>
        <ecNumber evidence="11 12">5.6.2.3</ecNumber>
    </recommendedName>
</protein>
<dbReference type="GO" id="GO:1990077">
    <property type="term" value="C:primosome complex"/>
    <property type="evidence" value="ECO:0007669"/>
    <property type="project" value="UniProtKB-UniRule"/>
</dbReference>
<dbReference type="InterPro" id="IPR036185">
    <property type="entry name" value="DNA_heli_DnaB-like_N_sf"/>
</dbReference>
<dbReference type="EC" id="5.6.2.3" evidence="11 12"/>
<dbReference type="PROSITE" id="PS51199">
    <property type="entry name" value="SF4_HELICASE"/>
    <property type="match status" value="1"/>
</dbReference>
<dbReference type="GO" id="GO:0005829">
    <property type="term" value="C:cytosol"/>
    <property type="evidence" value="ECO:0007669"/>
    <property type="project" value="TreeGrafter"/>
</dbReference>
<keyword evidence="3 12" id="KW-0235">DNA replication</keyword>
<evidence type="ECO:0000256" key="5">
    <source>
        <dbReference type="ARBA" id="ARBA00022801"/>
    </source>
</evidence>
<reference evidence="14 15" key="1">
    <citation type="submission" date="2019-04" db="EMBL/GenBank/DDBJ databases">
        <title>Microbes associate with the intestines of laboratory mice.</title>
        <authorList>
            <person name="Navarre W."/>
            <person name="Wong E."/>
            <person name="Huang K.C."/>
            <person name="Tropini C."/>
            <person name="Ng K."/>
            <person name="Yu B."/>
        </authorList>
    </citation>
    <scope>NUCLEOTIDE SEQUENCE [LARGE SCALE GENOMIC DNA]</scope>
    <source>
        <strain evidence="14 15">NM80_B27</strain>
    </source>
</reference>
<dbReference type="Pfam" id="PF00772">
    <property type="entry name" value="DnaB"/>
    <property type="match status" value="1"/>
</dbReference>
<dbReference type="PANTHER" id="PTHR30153:SF2">
    <property type="entry name" value="REPLICATIVE DNA HELICASE"/>
    <property type="match status" value="1"/>
</dbReference>
<comment type="similarity">
    <text evidence="1 12">Belongs to the helicase family. DnaB subfamily.</text>
</comment>
<keyword evidence="8 12" id="KW-0238">DNA-binding</keyword>
<evidence type="ECO:0000259" key="13">
    <source>
        <dbReference type="PROSITE" id="PS51199"/>
    </source>
</evidence>
<sequence length="470" mass="51812">MPFPSPDQSRPEPAPLAPQAQLPQNIEAEQSVLAACLLNHEVTEEAVMRIKPENFFRPAHRIIFEAIQGLVNRRIPVDPISLADTLKAQGQLDAVGGRAYLAELADNTFSLTSWERHVDIVKRQAILRELVYASAQINALAYDAPDDVNEVVEEAEKMLLNVTEKRVSSTFRKMDELVNEAYEQITILANQKNHMVGVPTGFKDVDDLIHGFRGGDLVILAARPGVGKTSFALNLATNAAKAGVAVTFFSLEMGAEQLVQRILCSEARVSLSKLRSGLIAEGDWGALAEHSGKLSQLDFYIDDAPGLTILEARAKARRELHGIKEGQKGLIVVDYLQLMQPSPGTKNKSTNDQVGEISRGLKILAKEMNMPVIALSQLSRAVEQRGKDKRPMLSDLRDSGSIEQDADIVMFIDRSMNEIEAESESRPDLGMAKLIVAKHRNGATRDIDLAFNPEFTKFMDFIDDSRVGSF</sequence>
<proteinExistence type="inferred from homology"/>
<evidence type="ECO:0000256" key="7">
    <source>
        <dbReference type="ARBA" id="ARBA00022840"/>
    </source>
</evidence>
<dbReference type="InterPro" id="IPR007692">
    <property type="entry name" value="DNA_helicase_DnaB"/>
</dbReference>